<gene>
    <name evidence="1" type="ORF">GCM10011498_02440</name>
</gene>
<comment type="caution">
    <text evidence="1">The sequence shown here is derived from an EMBL/GenBank/DDBJ whole genome shotgun (WGS) entry which is preliminary data.</text>
</comment>
<evidence type="ECO:0000313" key="2">
    <source>
        <dbReference type="Proteomes" id="UP000628017"/>
    </source>
</evidence>
<accession>A0A916QRP0</accession>
<proteinExistence type="predicted"/>
<keyword evidence="2" id="KW-1185">Reference proteome</keyword>
<dbReference type="AlphaFoldDB" id="A0A916QRP0"/>
<reference evidence="1" key="2">
    <citation type="submission" date="2020-09" db="EMBL/GenBank/DDBJ databases">
        <authorList>
            <person name="Sun Q."/>
            <person name="Zhou Y."/>
        </authorList>
    </citation>
    <scope>NUCLEOTIDE SEQUENCE</scope>
    <source>
        <strain evidence="1">CGMCC 1.15880</strain>
    </source>
</reference>
<evidence type="ECO:0000313" key="1">
    <source>
        <dbReference type="EMBL" id="GGA06273.1"/>
    </source>
</evidence>
<sequence>MPRERDEQRELLKILAKFGEMDASLMSEMKEMAEENRRLKRMYEFPLRS</sequence>
<dbReference type="EMBL" id="BMKA01000001">
    <property type="protein sequence ID" value="GGA06273.1"/>
    <property type="molecule type" value="Genomic_DNA"/>
</dbReference>
<organism evidence="1 2">
    <name type="scientific">Neptunicoccus cionae</name>
    <dbReference type="NCBI Taxonomy" id="2035344"/>
    <lineage>
        <taxon>Bacteria</taxon>
        <taxon>Pseudomonadati</taxon>
        <taxon>Pseudomonadota</taxon>
        <taxon>Alphaproteobacteria</taxon>
        <taxon>Rhodobacterales</taxon>
        <taxon>Paracoccaceae</taxon>
        <taxon>Neptunicoccus</taxon>
    </lineage>
</organism>
<reference evidence="1" key="1">
    <citation type="journal article" date="2014" name="Int. J. Syst. Evol. Microbiol.">
        <title>Complete genome sequence of Corynebacterium casei LMG S-19264T (=DSM 44701T), isolated from a smear-ripened cheese.</title>
        <authorList>
            <consortium name="US DOE Joint Genome Institute (JGI-PGF)"/>
            <person name="Walter F."/>
            <person name="Albersmeier A."/>
            <person name="Kalinowski J."/>
            <person name="Ruckert C."/>
        </authorList>
    </citation>
    <scope>NUCLEOTIDE SEQUENCE</scope>
    <source>
        <strain evidence="1">CGMCC 1.15880</strain>
    </source>
</reference>
<protein>
    <submittedName>
        <fullName evidence="1">Uncharacterized protein</fullName>
    </submittedName>
</protein>
<dbReference type="Proteomes" id="UP000628017">
    <property type="component" value="Unassembled WGS sequence"/>
</dbReference>
<name>A0A916QRP0_9RHOB</name>